<name>A0ABW9MVL7_9FIRM</name>
<gene>
    <name evidence="2" type="ORF">ACCQ40_03480</name>
</gene>
<protein>
    <submittedName>
        <fullName evidence="2">Macro domain-containing protein</fullName>
    </submittedName>
</protein>
<dbReference type="PANTHER" id="PTHR11106:SF27">
    <property type="entry name" value="MACRO DOMAIN-CONTAINING PROTEIN"/>
    <property type="match status" value="1"/>
</dbReference>
<dbReference type="RefSeq" id="WP_394011695.1">
    <property type="nucleotide sequence ID" value="NZ_JBGMEH010000003.1"/>
</dbReference>
<dbReference type="EMBL" id="JBGMEH010000003">
    <property type="protein sequence ID" value="MFO3715851.1"/>
    <property type="molecule type" value="Genomic_DNA"/>
</dbReference>
<evidence type="ECO:0000313" key="2">
    <source>
        <dbReference type="EMBL" id="MFO3715851.1"/>
    </source>
</evidence>
<proteinExistence type="predicted"/>
<dbReference type="Proteomes" id="UP001638015">
    <property type="component" value="Unassembled WGS sequence"/>
</dbReference>
<dbReference type="PROSITE" id="PS51154">
    <property type="entry name" value="MACRO"/>
    <property type="match status" value="1"/>
</dbReference>
<feature type="domain" description="Macro" evidence="1">
    <location>
        <begin position="1"/>
        <end position="162"/>
    </location>
</feature>
<dbReference type="SUPFAM" id="SSF52949">
    <property type="entry name" value="Macro domain-like"/>
    <property type="match status" value="1"/>
</dbReference>
<reference evidence="2 3" key="1">
    <citation type="journal article" date="2025" name="Anaerobe">
        <title>Description of Anaerococcus kampingiae sp. nov., Anaerococcus groningensis sp. nov., Anaerococcus martiniensis sp. nov., and Anaerococcus cruorum sp. nov., isolated from human clinical specimens.</title>
        <authorList>
            <person name="Boiten K.E."/>
            <person name="Meijer J."/>
            <person name="van Wezel E.M."/>
            <person name="Veloo A.C.M."/>
        </authorList>
    </citation>
    <scope>NUCLEOTIDE SEQUENCE [LARGE SCALE GENOMIC DNA]</scope>
    <source>
        <strain evidence="2 3">ENR1039</strain>
    </source>
</reference>
<dbReference type="SMART" id="SM00506">
    <property type="entry name" value="A1pp"/>
    <property type="match status" value="1"/>
</dbReference>
<dbReference type="Pfam" id="PF01661">
    <property type="entry name" value="Macro"/>
    <property type="match status" value="1"/>
</dbReference>
<dbReference type="InterPro" id="IPR043472">
    <property type="entry name" value="Macro_dom-like"/>
</dbReference>
<dbReference type="Gene3D" id="3.40.220.10">
    <property type="entry name" value="Leucine Aminopeptidase, subunit E, domain 1"/>
    <property type="match status" value="1"/>
</dbReference>
<organism evidence="2 3">
    <name type="scientific">Anaerococcus cruorum</name>
    <dbReference type="NCBI Taxonomy" id="3115617"/>
    <lineage>
        <taxon>Bacteria</taxon>
        <taxon>Bacillati</taxon>
        <taxon>Bacillota</taxon>
        <taxon>Tissierellia</taxon>
        <taxon>Tissierellales</taxon>
        <taxon>Peptoniphilaceae</taxon>
        <taxon>Anaerococcus</taxon>
    </lineage>
</organism>
<keyword evidence="3" id="KW-1185">Reference proteome</keyword>
<comment type="caution">
    <text evidence="2">The sequence shown here is derived from an EMBL/GenBank/DDBJ whole genome shotgun (WGS) entry which is preliminary data.</text>
</comment>
<accession>A0ABW9MVL7</accession>
<evidence type="ECO:0000259" key="1">
    <source>
        <dbReference type="PROSITE" id="PS51154"/>
    </source>
</evidence>
<evidence type="ECO:0000313" key="3">
    <source>
        <dbReference type="Proteomes" id="UP001638015"/>
    </source>
</evidence>
<sequence>MSFEIINKDITKLDVDAIVNAANTSLQRGGGVCGAIFKAAGAEKLEKVCNKLAPISTGDAVITDGFDLKARYIIHTAGPVYNTINPKKSEELLAKSYKNSLKLAKENELQSIAFPLISAGIYGYPKKEALAIAQNTIDDFLSKNEMDIYLTIIDKDLLAEIK</sequence>
<dbReference type="PANTHER" id="PTHR11106">
    <property type="entry name" value="GANGLIOSIDE INDUCED DIFFERENTIATION ASSOCIATED PROTEIN 2-RELATED"/>
    <property type="match status" value="1"/>
</dbReference>
<dbReference type="InterPro" id="IPR002589">
    <property type="entry name" value="Macro_dom"/>
</dbReference>